<protein>
    <submittedName>
        <fullName evidence="3">GATA-type domain-containing protein</fullName>
    </submittedName>
</protein>
<gene>
    <name evidence="1" type="ORF">GPUH_LOCUS29</name>
</gene>
<evidence type="ECO:0000313" key="3">
    <source>
        <dbReference type="WBParaSite" id="GPUH_0000002801-mRNA-1"/>
    </source>
</evidence>
<accession>A0A183CU88</accession>
<keyword evidence="2" id="KW-1185">Reference proteome</keyword>
<dbReference type="WBParaSite" id="GPUH_0000002801-mRNA-1">
    <property type="protein sequence ID" value="GPUH_0000002801-mRNA-1"/>
    <property type="gene ID" value="GPUH_0000002801"/>
</dbReference>
<evidence type="ECO:0000313" key="2">
    <source>
        <dbReference type="Proteomes" id="UP000271098"/>
    </source>
</evidence>
<dbReference type="OrthoDB" id="10053709at2759"/>
<organism evidence="3">
    <name type="scientific">Gongylonema pulchrum</name>
    <dbReference type="NCBI Taxonomy" id="637853"/>
    <lineage>
        <taxon>Eukaryota</taxon>
        <taxon>Metazoa</taxon>
        <taxon>Ecdysozoa</taxon>
        <taxon>Nematoda</taxon>
        <taxon>Chromadorea</taxon>
        <taxon>Rhabditida</taxon>
        <taxon>Spirurina</taxon>
        <taxon>Spiruromorpha</taxon>
        <taxon>Spiruroidea</taxon>
        <taxon>Gongylonematidae</taxon>
        <taxon>Gongylonema</taxon>
    </lineage>
</organism>
<sequence>MWTISSKTFHSWQRTICCGLCSTAPAKHGSAGATGSLNNPALLAASAAANRPLIPAANPPPAPPPHYHYMPMTVSSMPSSHVIAAQNAAGAAWKQSKIV</sequence>
<proteinExistence type="predicted"/>
<name>A0A183CU88_9BILA</name>
<evidence type="ECO:0000313" key="1">
    <source>
        <dbReference type="EMBL" id="VDK27111.1"/>
    </source>
</evidence>
<dbReference type="EMBL" id="UYRT01000018">
    <property type="protein sequence ID" value="VDK27111.1"/>
    <property type="molecule type" value="Genomic_DNA"/>
</dbReference>
<reference evidence="3" key="1">
    <citation type="submission" date="2016-06" db="UniProtKB">
        <authorList>
            <consortium name="WormBaseParasite"/>
        </authorList>
    </citation>
    <scope>IDENTIFICATION</scope>
</reference>
<reference evidence="1 2" key="2">
    <citation type="submission" date="2018-11" db="EMBL/GenBank/DDBJ databases">
        <authorList>
            <consortium name="Pathogen Informatics"/>
        </authorList>
    </citation>
    <scope>NUCLEOTIDE SEQUENCE [LARGE SCALE GENOMIC DNA]</scope>
</reference>
<dbReference type="AlphaFoldDB" id="A0A183CU88"/>
<dbReference type="Proteomes" id="UP000271098">
    <property type="component" value="Unassembled WGS sequence"/>
</dbReference>